<keyword evidence="4" id="KW-1185">Reference proteome</keyword>
<dbReference type="AlphaFoldDB" id="A0AAD1VUH1"/>
<dbReference type="Proteomes" id="UP001295444">
    <property type="component" value="Chromosome 02"/>
</dbReference>
<dbReference type="Pfam" id="PF02714">
    <property type="entry name" value="RSN1_7TM"/>
    <property type="match status" value="1"/>
</dbReference>
<dbReference type="EMBL" id="OW240913">
    <property type="protein sequence ID" value="CAH2255933.1"/>
    <property type="molecule type" value="Genomic_DNA"/>
</dbReference>
<gene>
    <name evidence="3" type="ORF">PECUL_23A031652</name>
</gene>
<feature type="transmembrane region" description="Helical" evidence="1">
    <location>
        <begin position="135"/>
        <end position="154"/>
    </location>
</feature>
<proteinExistence type="predicted"/>
<keyword evidence="1" id="KW-1133">Transmembrane helix</keyword>
<keyword evidence="1" id="KW-0812">Transmembrane</keyword>
<dbReference type="GO" id="GO:0005227">
    <property type="term" value="F:calcium-activated cation channel activity"/>
    <property type="evidence" value="ECO:0007669"/>
    <property type="project" value="InterPro"/>
</dbReference>
<organism evidence="3 4">
    <name type="scientific">Pelobates cultripes</name>
    <name type="common">Western spadefoot toad</name>
    <dbReference type="NCBI Taxonomy" id="61616"/>
    <lineage>
        <taxon>Eukaryota</taxon>
        <taxon>Metazoa</taxon>
        <taxon>Chordata</taxon>
        <taxon>Craniata</taxon>
        <taxon>Vertebrata</taxon>
        <taxon>Euteleostomi</taxon>
        <taxon>Amphibia</taxon>
        <taxon>Batrachia</taxon>
        <taxon>Anura</taxon>
        <taxon>Pelobatoidea</taxon>
        <taxon>Pelobatidae</taxon>
        <taxon>Pelobates</taxon>
    </lineage>
</organism>
<name>A0AAD1VUH1_PELCU</name>
<dbReference type="InterPro" id="IPR003864">
    <property type="entry name" value="CSC1/OSCA1-like_7TM"/>
</dbReference>
<dbReference type="PANTHER" id="PTHR13018:SF5">
    <property type="entry name" value="RE44586P"/>
    <property type="match status" value="1"/>
</dbReference>
<feature type="transmembrane region" description="Helical" evidence="1">
    <location>
        <begin position="246"/>
        <end position="267"/>
    </location>
</feature>
<feature type="domain" description="CSC1/OSCA1-like 7TM region" evidence="2">
    <location>
        <begin position="68"/>
        <end position="166"/>
    </location>
</feature>
<protein>
    <submittedName>
        <fullName evidence="3">CSC1 1 isoform X2</fullName>
    </submittedName>
</protein>
<evidence type="ECO:0000256" key="1">
    <source>
        <dbReference type="SAM" id="Phobius"/>
    </source>
</evidence>
<dbReference type="InterPro" id="IPR045122">
    <property type="entry name" value="Csc1-like"/>
</dbReference>
<accession>A0AAD1VUH1</accession>
<evidence type="ECO:0000313" key="3">
    <source>
        <dbReference type="EMBL" id="CAH2255933.1"/>
    </source>
</evidence>
<evidence type="ECO:0000313" key="4">
    <source>
        <dbReference type="Proteomes" id="UP001295444"/>
    </source>
</evidence>
<evidence type="ECO:0000259" key="2">
    <source>
        <dbReference type="Pfam" id="PF02714"/>
    </source>
</evidence>
<sequence>MEAPPLQDLGADSLYDVMDYYHIYKTWVCTKQKSDVQTFSVAHLHGADFTITQPHQWLFGSKQDWEGVERLECLFLPNQGSFFVNYIINSAFVGNGMSLIRFPDVFYFVWNMATAKSAAERKTIRKNQVYQIELGVMYADMIFAFTVIMAYSLTNPLIALFGMHYVYQGSCNRITVNRLSEWEHGDLTAVMSPAYKGDNILIFEKAWRSSMETGMVYIVHRHIVDRYNVSFAFVSVQLDKKIHFEAIILALTGPLFSLLWLFCWSFVKLGIEAPTTIFTLCVIITTIVMCVIYIGLGRLKLLGCLNYKTEECPTFAQTHKNGATVKAETFQIISETSVETTQIHVQMPEESLTGKESKSEEVRYQWNELTPSHKDYVVIDIEDETSTPSRKDYVVIDIEDGTPG</sequence>
<dbReference type="PANTHER" id="PTHR13018">
    <property type="entry name" value="PROBABLE MEMBRANE PROTEIN DUF221-RELATED"/>
    <property type="match status" value="1"/>
</dbReference>
<feature type="transmembrane region" description="Helical" evidence="1">
    <location>
        <begin position="273"/>
        <end position="296"/>
    </location>
</feature>
<reference evidence="3" key="1">
    <citation type="submission" date="2022-03" db="EMBL/GenBank/DDBJ databases">
        <authorList>
            <person name="Alioto T."/>
            <person name="Alioto T."/>
            <person name="Gomez Garrido J."/>
        </authorList>
    </citation>
    <scope>NUCLEOTIDE SEQUENCE</scope>
</reference>
<dbReference type="GO" id="GO:0005886">
    <property type="term" value="C:plasma membrane"/>
    <property type="evidence" value="ECO:0007669"/>
    <property type="project" value="TreeGrafter"/>
</dbReference>
<keyword evidence="1" id="KW-0472">Membrane</keyword>